<feature type="region of interest" description="Disordered" evidence="1">
    <location>
        <begin position="75"/>
        <end position="98"/>
    </location>
</feature>
<feature type="signal peptide" evidence="2">
    <location>
        <begin position="1"/>
        <end position="18"/>
    </location>
</feature>
<evidence type="ECO:0000256" key="1">
    <source>
        <dbReference type="SAM" id="MobiDB-lite"/>
    </source>
</evidence>
<reference evidence="3 4" key="1">
    <citation type="submission" date="2015-10" db="EMBL/GenBank/DDBJ databases">
        <title>Full genome of DAOMC 229536 Phialocephala scopiformis, a fungal endophyte of spruce producing the potent anti-insectan compound rugulosin.</title>
        <authorList>
            <consortium name="DOE Joint Genome Institute"/>
            <person name="Walker A.K."/>
            <person name="Frasz S.L."/>
            <person name="Seifert K.A."/>
            <person name="Miller J.D."/>
            <person name="Mondo S.J."/>
            <person name="Labutti K."/>
            <person name="Lipzen A."/>
            <person name="Dockter R."/>
            <person name="Kennedy M."/>
            <person name="Grigoriev I.V."/>
            <person name="Spatafora J.W."/>
        </authorList>
    </citation>
    <scope>NUCLEOTIDE SEQUENCE [LARGE SCALE GENOMIC DNA]</scope>
    <source>
        <strain evidence="3 4">CBS 120377</strain>
    </source>
</reference>
<accession>A0A194XR57</accession>
<dbReference type="RefSeq" id="XP_018077028.1">
    <property type="nucleotide sequence ID" value="XM_018219307.1"/>
</dbReference>
<evidence type="ECO:0000313" key="4">
    <source>
        <dbReference type="Proteomes" id="UP000070700"/>
    </source>
</evidence>
<keyword evidence="2" id="KW-0732">Signal</keyword>
<gene>
    <name evidence="3" type="ORF">LY89DRAFT_728792</name>
</gene>
<dbReference type="AlphaFoldDB" id="A0A194XR57"/>
<dbReference type="KEGG" id="psco:LY89DRAFT_728792"/>
<dbReference type="InParanoid" id="A0A194XR57"/>
<proteinExistence type="predicted"/>
<dbReference type="GeneID" id="28829033"/>
<protein>
    <submittedName>
        <fullName evidence="3">Uncharacterized protein</fullName>
    </submittedName>
</protein>
<dbReference type="EMBL" id="KQ947406">
    <property type="protein sequence ID" value="KUJ22673.1"/>
    <property type="molecule type" value="Genomic_DNA"/>
</dbReference>
<dbReference type="OrthoDB" id="10662201at2759"/>
<name>A0A194XR57_MOLSC</name>
<evidence type="ECO:0000313" key="3">
    <source>
        <dbReference type="EMBL" id="KUJ22673.1"/>
    </source>
</evidence>
<feature type="chain" id="PRO_5008268579" evidence="2">
    <location>
        <begin position="19"/>
        <end position="432"/>
    </location>
</feature>
<feature type="region of interest" description="Disordered" evidence="1">
    <location>
        <begin position="23"/>
        <end position="42"/>
    </location>
</feature>
<keyword evidence="4" id="KW-1185">Reference proteome</keyword>
<sequence length="432" mass="46863">MKPTSLLSLLACIHLSTSLSIPHSSSLEKRQNNPTCAHKSPAQPFPCSWKATPNDPWTSYHDSATLLAAQTSSIASLNPPHRSPALSTTAPENEQRSQAVLSNKEAQLWCGLPGLWTYPCPWTENLPPRLVTPYVFCKWIVSTPGVVIGEPIAWLKKRFLSQTEVSRSRKRNDCGWKGKPMCPTTNVTAASAGVRSVSIPRFFGLGSLAVHLLLAGRGPGVAAVAIPSVDKYRRGGGGLEIATPTNISSPSTIDEKAALQSCEYDGYTGQQSCPLIPTSAAGRSLEVPRIFSFSALLIHAMAGTIVSAIPITGPMAFTESLAAPSFELVRESVGWLVGLLPGFGSDCGEKEVGFEVVKLAEEIGVDYEEYRRERVEEYELRKREVREVKIRDGCENDEADDGYCMRAEAGRREVRWAFMGVLGLAGVFAVLL</sequence>
<feature type="compositionally biased region" description="Polar residues" evidence="1">
    <location>
        <begin position="85"/>
        <end position="98"/>
    </location>
</feature>
<dbReference type="Proteomes" id="UP000070700">
    <property type="component" value="Unassembled WGS sequence"/>
</dbReference>
<organism evidence="3 4">
    <name type="scientific">Mollisia scopiformis</name>
    <name type="common">Conifer needle endophyte fungus</name>
    <name type="synonym">Phialocephala scopiformis</name>
    <dbReference type="NCBI Taxonomy" id="149040"/>
    <lineage>
        <taxon>Eukaryota</taxon>
        <taxon>Fungi</taxon>
        <taxon>Dikarya</taxon>
        <taxon>Ascomycota</taxon>
        <taxon>Pezizomycotina</taxon>
        <taxon>Leotiomycetes</taxon>
        <taxon>Helotiales</taxon>
        <taxon>Mollisiaceae</taxon>
        <taxon>Mollisia</taxon>
    </lineage>
</organism>
<evidence type="ECO:0000256" key="2">
    <source>
        <dbReference type="SAM" id="SignalP"/>
    </source>
</evidence>